<evidence type="ECO:0000256" key="5">
    <source>
        <dbReference type="SAM" id="Coils"/>
    </source>
</evidence>
<dbReference type="PANTHER" id="PTHR16092">
    <property type="entry name" value="SEC3/SYNTAXIN-RELATED"/>
    <property type="match status" value="1"/>
</dbReference>
<feature type="domain" description="Exocyst complex component Sec3 coiled-coil" evidence="6">
    <location>
        <begin position="37"/>
        <end position="165"/>
    </location>
</feature>
<dbReference type="GO" id="GO:0006887">
    <property type="term" value="P:exocytosis"/>
    <property type="evidence" value="ECO:0007669"/>
    <property type="project" value="UniProtKB-KW"/>
</dbReference>
<keyword evidence="2" id="KW-0813">Transport</keyword>
<name>A0A4P9ZSJ4_9FUNG</name>
<dbReference type="Pfam" id="PF20654">
    <property type="entry name" value="Sec3_C-term"/>
    <property type="match status" value="1"/>
</dbReference>
<sequence>MSDTHPANVDLANQAALLDADDLLSEFGWNASKGATALEQKLLQELMALEKTTVRSIIDADTPVKSILGELDNANNHLDAIHSWLRGYDYELDSMEQDILEIQSQNELLKVEEKNQSRLLEELEYLLYSITISDDELGILREETLESAQGLHKIEVAAGRLQRMLQSDLDPQLQAMRATQEKLESYKYFASSFSARVSEYLKVMFQFNIESILNDKSRVRGKLAPAPGVIVKPIGPLSVHESLLKYRALTLWLKQMETAKYKELRMIYVQSMSNLYSAQIKDLVDSVRPLMFKAKSTNEDAEHLFTSYNVPNKTVPMQLAQSAVKPRRNSFNTPQMANQDIQTRPDEVFHLAMTCVIPLAIGEQNFIDDTFNIHPTVPFYEYISRSDFRTLDNLTVPRPREKDSQIAKELKDLMGLTFSVLGSEIPSLIELGLRNDKIHSVGMMVSVEQHMKECEISNQEFLFVVLQNMQKQLAATFARFVDEQLRAIDETKVTTKKRIGILPFFRVFPRFAKKLDGILGNSQTEARKLVSQGYEKIVRTMFARLLAIARDADVASYQTDDKDAVKEQLNAHILTLENMHYFYSALRATEVSVLKPYIEQALTNYNMAMSAYVKTVIRRPLGKLIEFFEGIESLLKTGDASEVGYHLSYNKAALKKVLVQYQGEELRRNIKALHKRVEKHFSDSGPIKSLVWKEIYLELVHQHDRFNALIARCFPQDKLSVGFSIMDLQTWCDS</sequence>
<dbReference type="STRING" id="215637.A0A4P9ZSJ4"/>
<feature type="domain" description="Exocyst complex component Sec3 C-terminal" evidence="7">
    <location>
        <begin position="376"/>
        <end position="715"/>
    </location>
</feature>
<dbReference type="GO" id="GO:0005546">
    <property type="term" value="F:phosphatidylinositol-4,5-bisphosphate binding"/>
    <property type="evidence" value="ECO:0007669"/>
    <property type="project" value="TreeGrafter"/>
</dbReference>
<dbReference type="AlphaFoldDB" id="A0A4P9ZSJ4"/>
<keyword evidence="3" id="KW-0268">Exocytosis</keyword>
<dbReference type="InterPro" id="IPR048628">
    <property type="entry name" value="Sec3_C"/>
</dbReference>
<dbReference type="InterPro" id="IPR019160">
    <property type="entry name" value="Sec3_CC"/>
</dbReference>
<evidence type="ECO:0000259" key="6">
    <source>
        <dbReference type="Pfam" id="PF09763"/>
    </source>
</evidence>
<evidence type="ECO:0000256" key="1">
    <source>
        <dbReference type="ARBA" id="ARBA00006518"/>
    </source>
</evidence>
<protein>
    <submittedName>
        <fullName evidence="8">Exocyst complex component Sec3-domain-containing protein</fullName>
    </submittedName>
</protein>
<evidence type="ECO:0000313" key="8">
    <source>
        <dbReference type="EMBL" id="RKP36375.1"/>
    </source>
</evidence>
<dbReference type="GO" id="GO:0005886">
    <property type="term" value="C:plasma membrane"/>
    <property type="evidence" value="ECO:0007669"/>
    <property type="project" value="TreeGrafter"/>
</dbReference>
<evidence type="ECO:0000256" key="2">
    <source>
        <dbReference type="ARBA" id="ARBA00022448"/>
    </source>
</evidence>
<dbReference type="Pfam" id="PF09763">
    <property type="entry name" value="Sec3_CC"/>
    <property type="match status" value="1"/>
</dbReference>
<feature type="coiled-coil region" evidence="5">
    <location>
        <begin position="92"/>
        <end position="122"/>
    </location>
</feature>
<keyword evidence="9" id="KW-1185">Reference proteome</keyword>
<dbReference type="OrthoDB" id="27109at2759"/>
<evidence type="ECO:0000313" key="9">
    <source>
        <dbReference type="Proteomes" id="UP000268162"/>
    </source>
</evidence>
<dbReference type="Proteomes" id="UP000268162">
    <property type="component" value="Unassembled WGS sequence"/>
</dbReference>
<evidence type="ECO:0000256" key="4">
    <source>
        <dbReference type="ARBA" id="ARBA00023054"/>
    </source>
</evidence>
<proteinExistence type="inferred from homology"/>
<reference evidence="9" key="1">
    <citation type="journal article" date="2018" name="Nat. Microbiol.">
        <title>Leveraging single-cell genomics to expand the fungal tree of life.</title>
        <authorList>
            <person name="Ahrendt S.R."/>
            <person name="Quandt C.A."/>
            <person name="Ciobanu D."/>
            <person name="Clum A."/>
            <person name="Salamov A."/>
            <person name="Andreopoulos B."/>
            <person name="Cheng J.F."/>
            <person name="Woyke T."/>
            <person name="Pelin A."/>
            <person name="Henrissat B."/>
            <person name="Reynolds N.K."/>
            <person name="Benny G.L."/>
            <person name="Smith M.E."/>
            <person name="James T.Y."/>
            <person name="Grigoriev I.V."/>
        </authorList>
    </citation>
    <scope>NUCLEOTIDE SEQUENCE [LARGE SCALE GENOMIC DNA]</scope>
    <source>
        <strain evidence="9">RSA 468</strain>
    </source>
</reference>
<dbReference type="GO" id="GO:0006893">
    <property type="term" value="P:Golgi to plasma membrane transport"/>
    <property type="evidence" value="ECO:0007669"/>
    <property type="project" value="TreeGrafter"/>
</dbReference>
<accession>A0A4P9ZSJ4</accession>
<dbReference type="PANTHER" id="PTHR16092:SF14">
    <property type="entry name" value="EXOCYST COMPLEX COMPONENT 1 ISOFORM X1"/>
    <property type="match status" value="1"/>
</dbReference>
<gene>
    <name evidence="8" type="ORF">BJ085DRAFT_30749</name>
</gene>
<evidence type="ECO:0000256" key="3">
    <source>
        <dbReference type="ARBA" id="ARBA00022483"/>
    </source>
</evidence>
<organism evidence="8 9">
    <name type="scientific">Dimargaris cristalligena</name>
    <dbReference type="NCBI Taxonomy" id="215637"/>
    <lineage>
        <taxon>Eukaryota</taxon>
        <taxon>Fungi</taxon>
        <taxon>Fungi incertae sedis</taxon>
        <taxon>Zoopagomycota</taxon>
        <taxon>Kickxellomycotina</taxon>
        <taxon>Dimargaritomycetes</taxon>
        <taxon>Dimargaritales</taxon>
        <taxon>Dimargaritaceae</taxon>
        <taxon>Dimargaris</taxon>
    </lineage>
</organism>
<dbReference type="GO" id="GO:0000145">
    <property type="term" value="C:exocyst"/>
    <property type="evidence" value="ECO:0007669"/>
    <property type="project" value="InterPro"/>
</dbReference>
<keyword evidence="4 5" id="KW-0175">Coiled coil</keyword>
<evidence type="ECO:0000259" key="7">
    <source>
        <dbReference type="Pfam" id="PF20654"/>
    </source>
</evidence>
<comment type="similarity">
    <text evidence="1">Belongs to the SEC3 family.</text>
</comment>
<dbReference type="EMBL" id="ML002665">
    <property type="protein sequence ID" value="RKP36375.1"/>
    <property type="molecule type" value="Genomic_DNA"/>
</dbReference>